<sequence length="263" mass="29654">TIPLNQINGLATEIKKIKNIPIIYYDMDIPSSLPSHGGFSFQYFTGADLSEFDSFVIISEGSISEVEELGAKNVKTIHCGVDPEICSPMNIEKDIDFFFLGTGGVTREQNMRMMVTNPSKVLSNKFVVSGPLDDIDVGNAIRMPMFLFPDWRKYCNRSKINLNIVREINATTESSSTARPFELASMGSCIVSAPYKGLDKWFDIGKEIIVVNSEKDCIDVYNSLLNDNELRLKMGIAARNRVKKEHTSRHRVREFIKIIKDNQ</sequence>
<organism evidence="2">
    <name type="scientific">marine metagenome</name>
    <dbReference type="NCBI Taxonomy" id="408172"/>
    <lineage>
        <taxon>unclassified sequences</taxon>
        <taxon>metagenomes</taxon>
        <taxon>ecological metagenomes</taxon>
    </lineage>
</organism>
<dbReference type="Pfam" id="PF13524">
    <property type="entry name" value="Glyco_trans_1_2"/>
    <property type="match status" value="1"/>
</dbReference>
<evidence type="ECO:0000259" key="1">
    <source>
        <dbReference type="Pfam" id="PF13524"/>
    </source>
</evidence>
<reference evidence="2" key="1">
    <citation type="submission" date="2018-05" db="EMBL/GenBank/DDBJ databases">
        <authorList>
            <person name="Lanie J.A."/>
            <person name="Ng W.-L."/>
            <person name="Kazmierczak K.M."/>
            <person name="Andrzejewski T.M."/>
            <person name="Davidsen T.M."/>
            <person name="Wayne K.J."/>
            <person name="Tettelin H."/>
            <person name="Glass J.I."/>
            <person name="Rusch D."/>
            <person name="Podicherti R."/>
            <person name="Tsui H.-C.T."/>
            <person name="Winkler M.E."/>
        </authorList>
    </citation>
    <scope>NUCLEOTIDE SEQUENCE</scope>
</reference>
<dbReference type="SUPFAM" id="SSF53756">
    <property type="entry name" value="UDP-Glycosyltransferase/glycogen phosphorylase"/>
    <property type="match status" value="1"/>
</dbReference>
<feature type="non-terminal residue" evidence="2">
    <location>
        <position position="1"/>
    </location>
</feature>
<accession>A0A382TKK7</accession>
<proteinExistence type="predicted"/>
<dbReference type="EMBL" id="UINC01136959">
    <property type="protein sequence ID" value="SVD22027.1"/>
    <property type="molecule type" value="Genomic_DNA"/>
</dbReference>
<dbReference type="Gene3D" id="3.40.50.2000">
    <property type="entry name" value="Glycogen Phosphorylase B"/>
    <property type="match status" value="1"/>
</dbReference>
<protein>
    <recommendedName>
        <fullName evidence="1">Spore protein YkvP/CgeB glycosyl transferase-like domain-containing protein</fullName>
    </recommendedName>
</protein>
<dbReference type="AlphaFoldDB" id="A0A382TKK7"/>
<feature type="domain" description="Spore protein YkvP/CgeB glycosyl transferase-like" evidence="1">
    <location>
        <begin position="150"/>
        <end position="256"/>
    </location>
</feature>
<gene>
    <name evidence="2" type="ORF">METZ01_LOCUS374881</name>
</gene>
<dbReference type="InterPro" id="IPR055259">
    <property type="entry name" value="YkvP/CgeB_Glyco_trans-like"/>
</dbReference>
<evidence type="ECO:0000313" key="2">
    <source>
        <dbReference type="EMBL" id="SVD22027.1"/>
    </source>
</evidence>
<name>A0A382TKK7_9ZZZZ</name>